<evidence type="ECO:0000313" key="2">
    <source>
        <dbReference type="EMBL" id="OGZ46206.1"/>
    </source>
</evidence>
<dbReference type="AlphaFoldDB" id="A0A1G2G7M0"/>
<dbReference type="EMBL" id="MHNL01000001">
    <property type="protein sequence ID" value="OGZ46206.1"/>
    <property type="molecule type" value="Genomic_DNA"/>
</dbReference>
<evidence type="ECO:0008006" key="4">
    <source>
        <dbReference type="Google" id="ProtNLM"/>
    </source>
</evidence>
<feature type="compositionally biased region" description="Polar residues" evidence="1">
    <location>
        <begin position="270"/>
        <end position="279"/>
    </location>
</feature>
<feature type="compositionally biased region" description="Low complexity" evidence="1">
    <location>
        <begin position="251"/>
        <end position="267"/>
    </location>
</feature>
<feature type="compositionally biased region" description="Low complexity" evidence="1">
    <location>
        <begin position="359"/>
        <end position="369"/>
    </location>
</feature>
<name>A0A1G2G7M0_9BACT</name>
<organism evidence="2 3">
    <name type="scientific">Candidatus Ryanbacteria bacterium RIFCSPHIGHO2_01_FULL_48_27</name>
    <dbReference type="NCBI Taxonomy" id="1802115"/>
    <lineage>
        <taxon>Bacteria</taxon>
        <taxon>Candidatus Ryaniibacteriota</taxon>
    </lineage>
</organism>
<feature type="compositionally biased region" description="Low complexity" evidence="1">
    <location>
        <begin position="334"/>
        <end position="343"/>
    </location>
</feature>
<feature type="compositionally biased region" description="Polar residues" evidence="1">
    <location>
        <begin position="289"/>
        <end position="304"/>
    </location>
</feature>
<evidence type="ECO:0000313" key="3">
    <source>
        <dbReference type="Proteomes" id="UP000177785"/>
    </source>
</evidence>
<dbReference type="PRINTS" id="PR01217">
    <property type="entry name" value="PRICHEXTENSN"/>
</dbReference>
<feature type="region of interest" description="Disordered" evidence="1">
    <location>
        <begin position="192"/>
        <end position="381"/>
    </location>
</feature>
<accession>A0A1G2G7M0</accession>
<proteinExistence type="predicted"/>
<gene>
    <name evidence="2" type="ORF">A2756_06405</name>
</gene>
<evidence type="ECO:0000256" key="1">
    <source>
        <dbReference type="SAM" id="MobiDB-lite"/>
    </source>
</evidence>
<feature type="compositionally biased region" description="Pro residues" evidence="1">
    <location>
        <begin position="344"/>
        <end position="358"/>
    </location>
</feature>
<reference evidence="2 3" key="1">
    <citation type="journal article" date="2016" name="Nat. Commun.">
        <title>Thousands of microbial genomes shed light on interconnected biogeochemical processes in an aquifer system.</title>
        <authorList>
            <person name="Anantharaman K."/>
            <person name="Brown C.T."/>
            <person name="Hug L.A."/>
            <person name="Sharon I."/>
            <person name="Castelle C.J."/>
            <person name="Probst A.J."/>
            <person name="Thomas B.C."/>
            <person name="Singh A."/>
            <person name="Wilkins M.J."/>
            <person name="Karaoz U."/>
            <person name="Brodie E.L."/>
            <person name="Williams K.H."/>
            <person name="Hubbard S.S."/>
            <person name="Banfield J.F."/>
        </authorList>
    </citation>
    <scope>NUCLEOTIDE SEQUENCE [LARGE SCALE GENOMIC DNA]</scope>
</reference>
<comment type="caution">
    <text evidence="2">The sequence shown here is derived from an EMBL/GenBank/DDBJ whole genome shotgun (WGS) entry which is preliminary data.</text>
</comment>
<dbReference type="Proteomes" id="UP000177785">
    <property type="component" value="Unassembled WGS sequence"/>
</dbReference>
<sequence>MNISHEELLERYEKLPQILKDAIFAEATADKVFNIGKKHGLTIDKLGNLATEIGYVVLGVSKTDELEGKIASIGLGKDTAKKITEDVNKEIFYPIRDHLRGVSSPTTEAPAPSLAPLIFQQKITEVHHEPAQKIAIEPKDTKPTTFDDLRMELKNISTLAGGVSPETKSSAPTPTYKASDPYRELVAKDELQPKSATWNPGLKSSTPTPPQPTPLSVTPSKATTPAPALTTNQAPAKPTLPSFAPLPPIKSPSIAPAPALKPSSAPTPSIPTVESTNKISPFRGYKLDTSPSQGTVNSIPTTKQPIIPPLAPQTPSSAPKPAGSFDELRKTLNTPPTTQKPVTPTAPTPNPAPRPAPTPTTATPSQTPASKPNDPYRETIV</sequence>
<protein>
    <recommendedName>
        <fullName evidence="4">Minus agglutinin</fullName>
    </recommendedName>
</protein>
<dbReference type="STRING" id="1802115.A2756_06405"/>
<feature type="region of interest" description="Disordered" evidence="1">
    <location>
        <begin position="158"/>
        <end position="180"/>
    </location>
</feature>